<dbReference type="GO" id="GO:0043410">
    <property type="term" value="P:positive regulation of MAPK cascade"/>
    <property type="evidence" value="ECO:0007669"/>
    <property type="project" value="TreeGrafter"/>
</dbReference>
<dbReference type="GeneTree" id="ENSGT00390000007165"/>
<protein>
    <recommendedName>
        <fullName evidence="3">Interleukin 11a</fullName>
    </recommendedName>
</protein>
<keyword evidence="2" id="KW-1185">Reference proteome</keyword>
<dbReference type="Proteomes" id="UP000261560">
    <property type="component" value="Unplaced"/>
</dbReference>
<dbReference type="PANTHER" id="PTHR16922">
    <property type="entry name" value="INTERLEUKIN 11"/>
    <property type="match status" value="1"/>
</dbReference>
<dbReference type="Pfam" id="PF07400">
    <property type="entry name" value="IL11"/>
    <property type="match status" value="1"/>
</dbReference>
<organism evidence="1 2">
    <name type="scientific">Oryzias melastigma</name>
    <name type="common">Marine medaka</name>
    <dbReference type="NCBI Taxonomy" id="30732"/>
    <lineage>
        <taxon>Eukaryota</taxon>
        <taxon>Metazoa</taxon>
        <taxon>Chordata</taxon>
        <taxon>Craniata</taxon>
        <taxon>Vertebrata</taxon>
        <taxon>Euteleostomi</taxon>
        <taxon>Actinopterygii</taxon>
        <taxon>Neopterygii</taxon>
        <taxon>Teleostei</taxon>
        <taxon>Neoteleostei</taxon>
        <taxon>Acanthomorphata</taxon>
        <taxon>Ovalentaria</taxon>
        <taxon>Atherinomorphae</taxon>
        <taxon>Beloniformes</taxon>
        <taxon>Adrianichthyidae</taxon>
        <taxon>Oryziinae</taxon>
        <taxon>Oryzias</taxon>
    </lineage>
</organism>
<dbReference type="GO" id="GO:0005125">
    <property type="term" value="F:cytokine activity"/>
    <property type="evidence" value="ECO:0007669"/>
    <property type="project" value="TreeGrafter"/>
</dbReference>
<name>A0A3B3C800_ORYME</name>
<dbReference type="InterPro" id="IPR020438">
    <property type="entry name" value="IL-11"/>
</dbReference>
<dbReference type="Ensembl" id="ENSOMET00000033250.1">
    <property type="protein sequence ID" value="ENSOMEP00000013724.1"/>
    <property type="gene ID" value="ENSOMEG00000015194.1"/>
</dbReference>
<reference evidence="1" key="1">
    <citation type="submission" date="2025-08" db="UniProtKB">
        <authorList>
            <consortium name="Ensembl"/>
        </authorList>
    </citation>
    <scope>IDENTIFICATION</scope>
</reference>
<evidence type="ECO:0000313" key="2">
    <source>
        <dbReference type="Proteomes" id="UP000261560"/>
    </source>
</evidence>
<dbReference type="OMA" id="MIHQVES"/>
<evidence type="ECO:0000313" key="1">
    <source>
        <dbReference type="Ensembl" id="ENSOMEP00000013724.1"/>
    </source>
</evidence>
<dbReference type="GO" id="GO:0005737">
    <property type="term" value="C:cytoplasm"/>
    <property type="evidence" value="ECO:0007669"/>
    <property type="project" value="TreeGrafter"/>
</dbReference>
<dbReference type="AlphaFoldDB" id="A0A3B3C800"/>
<dbReference type="SUPFAM" id="SSF47266">
    <property type="entry name" value="4-helical cytokines"/>
    <property type="match status" value="1"/>
</dbReference>
<proteinExistence type="predicted"/>
<evidence type="ECO:0008006" key="3">
    <source>
        <dbReference type="Google" id="ProtNLM"/>
    </source>
</evidence>
<dbReference type="PANTHER" id="PTHR16922:SF0">
    <property type="entry name" value="INTERLEUKIN-11"/>
    <property type="match status" value="1"/>
</dbReference>
<dbReference type="GO" id="GO:0008284">
    <property type="term" value="P:positive regulation of cell population proliferation"/>
    <property type="evidence" value="ECO:0007669"/>
    <property type="project" value="TreeGrafter"/>
</dbReference>
<dbReference type="InterPro" id="IPR009079">
    <property type="entry name" value="4_helix_cytokine-like_core"/>
</dbReference>
<reference evidence="1" key="2">
    <citation type="submission" date="2025-09" db="UniProtKB">
        <authorList>
            <consortium name="Ensembl"/>
        </authorList>
    </citation>
    <scope>IDENTIFICATION</scope>
</reference>
<accession>A0A3B3C800</accession>
<dbReference type="GO" id="GO:0008083">
    <property type="term" value="F:growth factor activity"/>
    <property type="evidence" value="ECO:0007669"/>
    <property type="project" value="TreeGrafter"/>
</dbReference>
<dbReference type="Gene3D" id="1.20.1250.10">
    <property type="match status" value="1"/>
</dbReference>
<dbReference type="PaxDb" id="30732-ENSOMEP00000013724"/>
<sequence length="232" mass="26126">MSAHINSFTGSLCLYFEADFCGANLSICLVFAVIHESALCLLRLLLLVELFARSSAHPGQNFSLCSVFGPMIHQVDKLINSSKRLHGLTEDDLKHFEGMDHKLESLPHIRHTAVHFSSLKVNESLSLLYGYTESFKLHVGWLKTVRENFSLPFQSDEGAINHLSHLSNLINTSLHQVKDVPLLPSSSPFPDVPTAFDATRLSVEISEQLKVFCRWSKRVLLLFRRRSGCGRH</sequence>